<sequence length="318" mass="34061">MEAIPKIESALVTGGAGFIGAHLAKTLASQGTKVRVLDNFSSGTLENLRGFERRIDIVEGDVRNALACRNACRGVQVVFHLAALVSVPISIQDPIQADSVNIGGTLNMLIAARDQGVQRFVFSSSAAVYGDTAIIPTHEDVLPKPLSPYGVQKLAGEHYAQNFTNIFGLQTVALRYFNVYGPHQNPNSPYAAVIPKFISAVLEGKSPTIFGDGEQTRDFCYVGDVVRANLLAATAPSEKASGGVFNIAGGRQHTLNTLWQMLQSVMGTQLCPTYAAPRTGDIRHSGADISRAESLLGYRPATSLEEGLRLTVEAYRKA</sequence>
<dbReference type="InterPro" id="IPR001509">
    <property type="entry name" value="Epimerase_deHydtase"/>
</dbReference>
<protein>
    <submittedName>
        <fullName evidence="2">Nucleoside-diphosphate-sugar epimerases</fullName>
        <ecNumber evidence="2">5.1.3.2</ecNumber>
    </submittedName>
</protein>
<organism evidence="2 3">
    <name type="scientific">Chthonomonas calidirosea (strain DSM 23976 / ICMP 18418 / T49)</name>
    <dbReference type="NCBI Taxonomy" id="1303518"/>
    <lineage>
        <taxon>Bacteria</taxon>
        <taxon>Bacillati</taxon>
        <taxon>Armatimonadota</taxon>
        <taxon>Chthonomonadia</taxon>
        <taxon>Chthonomonadales</taxon>
        <taxon>Chthonomonadaceae</taxon>
        <taxon>Chthonomonas</taxon>
    </lineage>
</organism>
<dbReference type="Pfam" id="PF01370">
    <property type="entry name" value="Epimerase"/>
    <property type="match status" value="1"/>
</dbReference>
<dbReference type="InParanoid" id="S0EZP5"/>
<evidence type="ECO:0000313" key="2">
    <source>
        <dbReference type="EMBL" id="CCW35974.1"/>
    </source>
</evidence>
<dbReference type="InterPro" id="IPR050177">
    <property type="entry name" value="Lipid_A_modif_metabolic_enz"/>
</dbReference>
<dbReference type="SUPFAM" id="SSF51735">
    <property type="entry name" value="NAD(P)-binding Rossmann-fold domains"/>
    <property type="match status" value="1"/>
</dbReference>
<dbReference type="Gene3D" id="3.90.25.10">
    <property type="entry name" value="UDP-galactose 4-epimerase, domain 1"/>
    <property type="match status" value="1"/>
</dbReference>
<keyword evidence="2" id="KW-0413">Isomerase</keyword>
<name>S0EZP5_CHTCT</name>
<dbReference type="Gene3D" id="3.40.50.720">
    <property type="entry name" value="NAD(P)-binding Rossmann-like Domain"/>
    <property type="match status" value="1"/>
</dbReference>
<proteinExistence type="predicted"/>
<dbReference type="EC" id="5.1.3.2" evidence="2"/>
<gene>
    <name evidence="2" type="ORF">CCALI_02167</name>
</gene>
<dbReference type="KEGG" id="ccz:CCALI_02167"/>
<accession>S0EZP5</accession>
<reference evidence="3" key="1">
    <citation type="submission" date="2013-03" db="EMBL/GenBank/DDBJ databases">
        <title>Genome sequence of Chthonomonas calidirosea, the first sequenced genome from the Armatimonadetes phylum (formally candidate division OP10).</title>
        <authorList>
            <person name="Lee K.C.Y."/>
            <person name="Morgan X.C."/>
            <person name="Dunfield P.F."/>
            <person name="Tamas I."/>
            <person name="Houghton K.M."/>
            <person name="Vyssotski M."/>
            <person name="Ryan J.L.J."/>
            <person name="Lagutin K."/>
            <person name="McDonald I.R."/>
            <person name="Stott M.B."/>
        </authorList>
    </citation>
    <scope>NUCLEOTIDE SEQUENCE [LARGE SCALE GENOMIC DNA]</scope>
    <source>
        <strain evidence="3">DSM 23976 / ICMP 18418 / T49</strain>
    </source>
</reference>
<dbReference type="FunCoup" id="S0EZP5">
    <property type="interactions" value="274"/>
</dbReference>
<keyword evidence="3" id="KW-1185">Reference proteome</keyword>
<evidence type="ECO:0000313" key="3">
    <source>
        <dbReference type="Proteomes" id="UP000014227"/>
    </source>
</evidence>
<dbReference type="PATRIC" id="fig|1303518.3.peg.2247"/>
<feature type="domain" description="NAD-dependent epimerase/dehydratase" evidence="1">
    <location>
        <begin position="10"/>
        <end position="248"/>
    </location>
</feature>
<dbReference type="PANTHER" id="PTHR43245">
    <property type="entry name" value="BIFUNCTIONAL POLYMYXIN RESISTANCE PROTEIN ARNA"/>
    <property type="match status" value="1"/>
</dbReference>
<dbReference type="HOGENOM" id="CLU_007383_1_7_0"/>
<dbReference type="AlphaFoldDB" id="S0EZP5"/>
<dbReference type="eggNOG" id="COG0451">
    <property type="taxonomic scope" value="Bacteria"/>
</dbReference>
<dbReference type="InterPro" id="IPR036291">
    <property type="entry name" value="NAD(P)-bd_dom_sf"/>
</dbReference>
<dbReference type="EMBL" id="HF951689">
    <property type="protein sequence ID" value="CCW35974.1"/>
    <property type="molecule type" value="Genomic_DNA"/>
</dbReference>
<dbReference type="RefSeq" id="WP_016483495.1">
    <property type="nucleotide sequence ID" value="NC_021487.1"/>
</dbReference>
<dbReference type="PANTHER" id="PTHR43245:SF13">
    <property type="entry name" value="UDP-D-APIOSE_UDP-D-XYLOSE SYNTHASE 2"/>
    <property type="match status" value="1"/>
</dbReference>
<dbReference type="CDD" id="cd05256">
    <property type="entry name" value="UDP_AE_SDR_e"/>
    <property type="match status" value="1"/>
</dbReference>
<evidence type="ECO:0000259" key="1">
    <source>
        <dbReference type="Pfam" id="PF01370"/>
    </source>
</evidence>
<dbReference type="Proteomes" id="UP000014227">
    <property type="component" value="Chromosome I"/>
</dbReference>
<dbReference type="GO" id="GO:0003978">
    <property type="term" value="F:UDP-glucose 4-epimerase activity"/>
    <property type="evidence" value="ECO:0007669"/>
    <property type="project" value="UniProtKB-EC"/>
</dbReference>
<dbReference type="STRING" id="454171.CP488_01926"/>